<evidence type="ECO:0000313" key="1">
    <source>
        <dbReference type="EMBL" id="SFV63803.1"/>
    </source>
</evidence>
<dbReference type="AlphaFoldDB" id="A0A1W1CDL6"/>
<organism evidence="1">
    <name type="scientific">hydrothermal vent metagenome</name>
    <dbReference type="NCBI Taxonomy" id="652676"/>
    <lineage>
        <taxon>unclassified sequences</taxon>
        <taxon>metagenomes</taxon>
        <taxon>ecological metagenomes</taxon>
    </lineage>
</organism>
<accession>A0A1W1CDL6</accession>
<protein>
    <recommendedName>
        <fullName evidence="2">Co-chaperone DjlA N-terminal domain-containing protein</fullName>
    </recommendedName>
</protein>
<dbReference type="EMBL" id="FPHE01000128">
    <property type="protein sequence ID" value="SFV63803.1"/>
    <property type="molecule type" value="Genomic_DNA"/>
</dbReference>
<name>A0A1W1CDL6_9ZZZZ</name>
<gene>
    <name evidence="1" type="ORF">MNB_SV-12-2046</name>
</gene>
<evidence type="ECO:0008006" key="2">
    <source>
        <dbReference type="Google" id="ProtNLM"/>
    </source>
</evidence>
<proteinExistence type="predicted"/>
<reference evidence="1" key="1">
    <citation type="submission" date="2016-10" db="EMBL/GenBank/DDBJ databases">
        <authorList>
            <person name="de Groot N.N."/>
        </authorList>
    </citation>
    <scope>NUCLEOTIDE SEQUENCE</scope>
</reference>
<sequence>MIKKIKRKVKKVFRELLLYHHSSLEYRAKVLTLVVAVNQEIRPCEEELLYAIACEIYDNDEERVEILVEAVREYFDKIISDNGLNFDHLVFQVEKETKAVKRFSDKIDIEALNKFQSCIDNEEDRIYQQRVIAYLASLKDKYGSI</sequence>